<reference evidence="2 3" key="1">
    <citation type="submission" date="2020-04" db="EMBL/GenBank/DDBJ databases">
        <title>Perkinsus olseni comparative genomics.</title>
        <authorList>
            <person name="Bogema D.R."/>
        </authorList>
    </citation>
    <scope>NUCLEOTIDE SEQUENCE [LARGE SCALE GENOMIC DNA]</scope>
    <source>
        <strain evidence="2">ATCC PRA-205</strain>
    </source>
</reference>
<sequence>MDRTLTPKLWDIINSPAACYNLLARTEYPLDSAPNWVAVQTGMTPSETGILNNKCRVDALDPQNLFDDRVPPVSGPGNDDDDKTADDLIEQLNSDNPPHLAFIQLSENCSVAVPLNNHHGSLPLEGPQLDYGSLKASCRPVQLPYRFMKKSGPDGLSGWLDIKDVAPTVLGAMGIPVGEYQRGRDFSSLF</sequence>
<name>A0A7J6TVV1_PEROL</name>
<feature type="region of interest" description="Disordered" evidence="1">
    <location>
        <begin position="64"/>
        <end position="85"/>
    </location>
</feature>
<organism evidence="2 3">
    <name type="scientific">Perkinsus olseni</name>
    <name type="common">Perkinsus atlanticus</name>
    <dbReference type="NCBI Taxonomy" id="32597"/>
    <lineage>
        <taxon>Eukaryota</taxon>
        <taxon>Sar</taxon>
        <taxon>Alveolata</taxon>
        <taxon>Perkinsozoa</taxon>
        <taxon>Perkinsea</taxon>
        <taxon>Perkinsida</taxon>
        <taxon>Perkinsidae</taxon>
        <taxon>Perkinsus</taxon>
    </lineage>
</organism>
<dbReference type="Proteomes" id="UP000574390">
    <property type="component" value="Unassembled WGS sequence"/>
</dbReference>
<dbReference type="AlphaFoldDB" id="A0A7J6TVV1"/>
<accession>A0A7J6TVV1</accession>
<evidence type="ECO:0000313" key="2">
    <source>
        <dbReference type="EMBL" id="KAF4749549.1"/>
    </source>
</evidence>
<gene>
    <name evidence="2" type="ORF">FOZ62_023229</name>
</gene>
<dbReference type="EMBL" id="JABANM010004247">
    <property type="protein sequence ID" value="KAF4749549.1"/>
    <property type="molecule type" value="Genomic_DNA"/>
</dbReference>
<dbReference type="Gene3D" id="3.40.720.10">
    <property type="entry name" value="Alkaline Phosphatase, subunit A"/>
    <property type="match status" value="1"/>
</dbReference>
<protein>
    <submittedName>
        <fullName evidence="2">Uncharacterized protein</fullName>
    </submittedName>
</protein>
<comment type="caution">
    <text evidence="2">The sequence shown here is derived from an EMBL/GenBank/DDBJ whole genome shotgun (WGS) entry which is preliminary data.</text>
</comment>
<proteinExistence type="predicted"/>
<evidence type="ECO:0000313" key="3">
    <source>
        <dbReference type="Proteomes" id="UP000574390"/>
    </source>
</evidence>
<dbReference type="SUPFAM" id="SSF53649">
    <property type="entry name" value="Alkaline phosphatase-like"/>
    <property type="match status" value="1"/>
</dbReference>
<evidence type="ECO:0000256" key="1">
    <source>
        <dbReference type="SAM" id="MobiDB-lite"/>
    </source>
</evidence>
<dbReference type="InterPro" id="IPR017850">
    <property type="entry name" value="Alkaline_phosphatase_core_sf"/>
</dbReference>